<dbReference type="InterPro" id="IPR002121">
    <property type="entry name" value="HRDC_dom"/>
</dbReference>
<dbReference type="GO" id="GO:0006281">
    <property type="term" value="P:DNA repair"/>
    <property type="evidence" value="ECO:0007669"/>
    <property type="project" value="UniProtKB-KW"/>
</dbReference>
<dbReference type="EC" id="5.6.2.4" evidence="16"/>
<sequence>MLEILKKYFGYDEFRPMQGEIISHILEKKDAFVLMPTGGGKSLCYQLPALKFPGITLVVSPLIALMKDQVDALKANGIAAEFINSSLSPAEIEDIRQAAQSGKVKILYLAPERLALFSFQDFLKTIKLSLIAIDEAHCISEWGHDFRPDYRNLIMLRKSFPDVPVVALTATATERVREDIIDQLNLKNARVFISSFDRPNLTYAVLPKKKAFNSLLALLRKHANRPAIIYCFSRRETETLSRDLRRRGFNSRPYHAGLAGKIRKETQEKFTHDEVQIIVATIAFGMGIDKPDIRLIIHHSIPKSIEGYYQETGRAGRDGLPSDCVLFFSLGDAAKHKYFIRGIRDDKERDNAEEKLQQVIDYAELETCRREYLLGYFSEWQRGESCGGCDVCLGPLEGTEETEEEAEPGKETVSAEYGSDLFERLRALRKRLADERGVPPFVVFGDVSLKEMARRLPQTRASFLRINGVGAVKLERYGRIFMETIREHIAANGISPRPSEARRA</sequence>
<keyword evidence="14" id="KW-0413">Isomerase</keyword>
<dbReference type="CDD" id="cd18794">
    <property type="entry name" value="SF2_C_RecQ"/>
    <property type="match status" value="1"/>
</dbReference>
<dbReference type="Proteomes" id="UP000229080">
    <property type="component" value="Unassembled WGS sequence"/>
</dbReference>
<dbReference type="GO" id="GO:0030894">
    <property type="term" value="C:replisome"/>
    <property type="evidence" value="ECO:0007669"/>
    <property type="project" value="TreeGrafter"/>
</dbReference>
<keyword evidence="12" id="KW-0233">DNA recombination</keyword>
<dbReference type="Gene3D" id="1.10.150.80">
    <property type="entry name" value="HRDC domain"/>
    <property type="match status" value="1"/>
</dbReference>
<dbReference type="InterPro" id="IPR010997">
    <property type="entry name" value="HRDC-like_sf"/>
</dbReference>
<dbReference type="InterPro" id="IPR014001">
    <property type="entry name" value="Helicase_ATP-bd"/>
</dbReference>
<dbReference type="PANTHER" id="PTHR13710:SF105">
    <property type="entry name" value="ATP-DEPENDENT DNA HELICASE Q1"/>
    <property type="match status" value="1"/>
</dbReference>
<dbReference type="Gene3D" id="3.40.50.300">
    <property type="entry name" value="P-loop containing nucleotide triphosphate hydrolases"/>
    <property type="match status" value="2"/>
</dbReference>
<dbReference type="PANTHER" id="PTHR13710">
    <property type="entry name" value="DNA HELICASE RECQ FAMILY MEMBER"/>
    <property type="match status" value="1"/>
</dbReference>
<comment type="cofactor">
    <cofactor evidence="2">
        <name>Zn(2+)</name>
        <dbReference type="ChEBI" id="CHEBI:29105"/>
    </cofactor>
</comment>
<dbReference type="FunFam" id="1.10.150.80:FF:000002">
    <property type="entry name" value="ATP-dependent DNA helicase RecQ"/>
    <property type="match status" value="1"/>
</dbReference>
<evidence type="ECO:0000256" key="4">
    <source>
        <dbReference type="ARBA" id="ARBA00022723"/>
    </source>
</evidence>
<keyword evidence="11" id="KW-0238">DNA-binding</keyword>
<keyword evidence="4" id="KW-0479">Metal-binding</keyword>
<evidence type="ECO:0000256" key="2">
    <source>
        <dbReference type="ARBA" id="ARBA00001947"/>
    </source>
</evidence>
<evidence type="ECO:0000256" key="3">
    <source>
        <dbReference type="ARBA" id="ARBA00005446"/>
    </source>
</evidence>
<dbReference type="Pfam" id="PF00271">
    <property type="entry name" value="Helicase_C"/>
    <property type="match status" value="1"/>
</dbReference>
<keyword evidence="13" id="KW-0234">DNA repair</keyword>
<reference evidence="23" key="1">
    <citation type="submission" date="2017-09" db="EMBL/GenBank/DDBJ databases">
        <title>Depth-based differentiation of microbial function through sediment-hosted aquifers and enrichment of novel symbionts in the deep terrestrial subsurface.</title>
        <authorList>
            <person name="Probst A.J."/>
            <person name="Ladd B."/>
            <person name="Jarett J.K."/>
            <person name="Geller-Mcgrath D.E."/>
            <person name="Sieber C.M.K."/>
            <person name="Emerson J.B."/>
            <person name="Anantharaman K."/>
            <person name="Thomas B.C."/>
            <person name="Malmstrom R."/>
            <person name="Stieglmeier M."/>
            <person name="Klingl A."/>
            <person name="Woyke T."/>
            <person name="Ryan C.M."/>
            <person name="Banfield J.F."/>
        </authorList>
    </citation>
    <scope>NUCLEOTIDE SEQUENCE [LARGE SCALE GENOMIC DNA]</scope>
</reference>
<dbReference type="InterPro" id="IPR004589">
    <property type="entry name" value="DNA_helicase_ATP-dep_RecQ"/>
</dbReference>
<keyword evidence="9" id="KW-0862">Zinc</keyword>
<dbReference type="InterPro" id="IPR032284">
    <property type="entry name" value="RecQ_Zn-bd"/>
</dbReference>
<name>A0A2H0WWH1_9BACT</name>
<comment type="similarity">
    <text evidence="3">Belongs to the helicase family. RecQ subfamily.</text>
</comment>
<evidence type="ECO:0000256" key="13">
    <source>
        <dbReference type="ARBA" id="ARBA00023204"/>
    </source>
</evidence>
<evidence type="ECO:0000256" key="14">
    <source>
        <dbReference type="ARBA" id="ARBA00023235"/>
    </source>
</evidence>
<dbReference type="GO" id="GO:0006310">
    <property type="term" value="P:DNA recombination"/>
    <property type="evidence" value="ECO:0007669"/>
    <property type="project" value="UniProtKB-KW"/>
</dbReference>
<dbReference type="Pfam" id="PF00270">
    <property type="entry name" value="DEAD"/>
    <property type="match status" value="1"/>
</dbReference>
<dbReference type="GO" id="GO:0009378">
    <property type="term" value="F:four-way junction helicase activity"/>
    <property type="evidence" value="ECO:0007669"/>
    <property type="project" value="TreeGrafter"/>
</dbReference>
<evidence type="ECO:0000256" key="17">
    <source>
        <dbReference type="ARBA" id="ARBA00044535"/>
    </source>
</evidence>
<dbReference type="SUPFAM" id="SSF47819">
    <property type="entry name" value="HRDC-like"/>
    <property type="match status" value="1"/>
</dbReference>
<feature type="domain" description="Helicase C-terminal" evidence="21">
    <location>
        <begin position="211"/>
        <end position="360"/>
    </location>
</feature>
<dbReference type="InterPro" id="IPR027417">
    <property type="entry name" value="P-loop_NTPase"/>
</dbReference>
<dbReference type="FunFam" id="3.40.50.300:FF:000296">
    <property type="entry name" value="ATP-dependent DNA helicase RecQ"/>
    <property type="match status" value="1"/>
</dbReference>
<dbReference type="SUPFAM" id="SSF52540">
    <property type="entry name" value="P-loop containing nucleoside triphosphate hydrolases"/>
    <property type="match status" value="1"/>
</dbReference>
<evidence type="ECO:0000256" key="16">
    <source>
        <dbReference type="ARBA" id="ARBA00034808"/>
    </source>
</evidence>
<comment type="caution">
    <text evidence="22">The sequence shown here is derived from an EMBL/GenBank/DDBJ whole genome shotgun (WGS) entry which is preliminary data.</text>
</comment>
<dbReference type="GO" id="GO:0003677">
    <property type="term" value="F:DNA binding"/>
    <property type="evidence" value="ECO:0007669"/>
    <property type="project" value="UniProtKB-KW"/>
</dbReference>
<evidence type="ECO:0000256" key="8">
    <source>
        <dbReference type="ARBA" id="ARBA00022806"/>
    </source>
</evidence>
<keyword evidence="8" id="KW-0347">Helicase</keyword>
<keyword evidence="7" id="KW-0378">Hydrolase</keyword>
<evidence type="ECO:0000256" key="6">
    <source>
        <dbReference type="ARBA" id="ARBA00022763"/>
    </source>
</evidence>
<dbReference type="InterPro" id="IPR001650">
    <property type="entry name" value="Helicase_C-like"/>
</dbReference>
<proteinExistence type="inferred from homology"/>
<evidence type="ECO:0000259" key="19">
    <source>
        <dbReference type="PROSITE" id="PS50967"/>
    </source>
</evidence>
<dbReference type="AlphaFoldDB" id="A0A2H0WWH1"/>
<dbReference type="EMBL" id="PEZF01000029">
    <property type="protein sequence ID" value="PIS17002.1"/>
    <property type="molecule type" value="Genomic_DNA"/>
</dbReference>
<keyword evidence="10" id="KW-0067">ATP-binding</keyword>
<keyword evidence="5" id="KW-0547">Nucleotide-binding</keyword>
<dbReference type="Pfam" id="PF16124">
    <property type="entry name" value="RecQ_Zn_bind"/>
    <property type="match status" value="1"/>
</dbReference>
<evidence type="ECO:0000259" key="21">
    <source>
        <dbReference type="PROSITE" id="PS51194"/>
    </source>
</evidence>
<dbReference type="PROSITE" id="PS51194">
    <property type="entry name" value="HELICASE_CTER"/>
    <property type="match status" value="1"/>
</dbReference>
<evidence type="ECO:0000256" key="15">
    <source>
        <dbReference type="ARBA" id="ARBA00034617"/>
    </source>
</evidence>
<evidence type="ECO:0000256" key="10">
    <source>
        <dbReference type="ARBA" id="ARBA00022840"/>
    </source>
</evidence>
<dbReference type="Pfam" id="PF00570">
    <property type="entry name" value="HRDC"/>
    <property type="match status" value="1"/>
</dbReference>
<dbReference type="PROSITE" id="PS51192">
    <property type="entry name" value="HELICASE_ATP_BIND_1"/>
    <property type="match status" value="1"/>
</dbReference>
<dbReference type="SMART" id="SM00341">
    <property type="entry name" value="HRDC"/>
    <property type="match status" value="1"/>
</dbReference>
<evidence type="ECO:0000313" key="23">
    <source>
        <dbReference type="Proteomes" id="UP000229080"/>
    </source>
</evidence>
<accession>A0A2H0WWH1</accession>
<gene>
    <name evidence="22" type="ORF">COT61_00885</name>
</gene>
<evidence type="ECO:0000256" key="12">
    <source>
        <dbReference type="ARBA" id="ARBA00023172"/>
    </source>
</evidence>
<comment type="cofactor">
    <cofactor evidence="1">
        <name>Mg(2+)</name>
        <dbReference type="ChEBI" id="CHEBI:18420"/>
    </cofactor>
</comment>
<dbReference type="GO" id="GO:0005737">
    <property type="term" value="C:cytoplasm"/>
    <property type="evidence" value="ECO:0007669"/>
    <property type="project" value="TreeGrafter"/>
</dbReference>
<dbReference type="GO" id="GO:0005524">
    <property type="term" value="F:ATP binding"/>
    <property type="evidence" value="ECO:0007669"/>
    <property type="project" value="UniProtKB-KW"/>
</dbReference>
<dbReference type="GO" id="GO:0043138">
    <property type="term" value="F:3'-5' DNA helicase activity"/>
    <property type="evidence" value="ECO:0007669"/>
    <property type="project" value="UniProtKB-EC"/>
</dbReference>
<evidence type="ECO:0000256" key="9">
    <source>
        <dbReference type="ARBA" id="ARBA00022833"/>
    </source>
</evidence>
<feature type="domain" description="Helicase ATP-binding" evidence="20">
    <location>
        <begin position="22"/>
        <end position="190"/>
    </location>
</feature>
<feature type="domain" description="HRDC" evidence="19">
    <location>
        <begin position="415"/>
        <end position="495"/>
    </location>
</feature>
<dbReference type="FunFam" id="3.40.50.300:FF:000156">
    <property type="entry name" value="ATP-dependent DNA helicase recQ"/>
    <property type="match status" value="1"/>
</dbReference>
<comment type="catalytic activity">
    <reaction evidence="15">
        <text>Couples ATP hydrolysis with the unwinding of duplex DNA by translocating in the 3'-5' direction.</text>
        <dbReference type="EC" id="5.6.2.4"/>
    </reaction>
</comment>
<dbReference type="InterPro" id="IPR011545">
    <property type="entry name" value="DEAD/DEAH_box_helicase_dom"/>
</dbReference>
<dbReference type="CDD" id="cd17920">
    <property type="entry name" value="DEXHc_RecQ"/>
    <property type="match status" value="1"/>
</dbReference>
<dbReference type="SMART" id="SM00487">
    <property type="entry name" value="DEXDc"/>
    <property type="match status" value="1"/>
</dbReference>
<evidence type="ECO:0000256" key="7">
    <source>
        <dbReference type="ARBA" id="ARBA00022801"/>
    </source>
</evidence>
<dbReference type="PROSITE" id="PS50967">
    <property type="entry name" value="HRDC"/>
    <property type="match status" value="1"/>
</dbReference>
<dbReference type="InterPro" id="IPR044876">
    <property type="entry name" value="HRDC_dom_sf"/>
</dbReference>
<evidence type="ECO:0000256" key="1">
    <source>
        <dbReference type="ARBA" id="ARBA00001946"/>
    </source>
</evidence>
<evidence type="ECO:0000256" key="18">
    <source>
        <dbReference type="ARBA" id="ARBA00044550"/>
    </source>
</evidence>
<dbReference type="SMART" id="SM00490">
    <property type="entry name" value="HELICc"/>
    <property type="match status" value="1"/>
</dbReference>
<dbReference type="GO" id="GO:0046872">
    <property type="term" value="F:metal ion binding"/>
    <property type="evidence" value="ECO:0007669"/>
    <property type="project" value="UniProtKB-KW"/>
</dbReference>
<evidence type="ECO:0000256" key="11">
    <source>
        <dbReference type="ARBA" id="ARBA00023125"/>
    </source>
</evidence>
<evidence type="ECO:0000259" key="20">
    <source>
        <dbReference type="PROSITE" id="PS51192"/>
    </source>
</evidence>
<dbReference type="NCBIfam" id="TIGR00614">
    <property type="entry name" value="recQ_fam"/>
    <property type="match status" value="1"/>
</dbReference>
<protein>
    <recommendedName>
        <fullName evidence="17">ATP-dependent DNA helicase RecQ</fullName>
        <ecNumber evidence="16">5.6.2.4</ecNumber>
    </recommendedName>
    <alternativeName>
        <fullName evidence="18">DNA 3'-5' helicase RecQ</fullName>
    </alternativeName>
</protein>
<keyword evidence="6" id="KW-0227">DNA damage</keyword>
<evidence type="ECO:0000256" key="5">
    <source>
        <dbReference type="ARBA" id="ARBA00022741"/>
    </source>
</evidence>
<dbReference type="GO" id="GO:0016787">
    <property type="term" value="F:hydrolase activity"/>
    <property type="evidence" value="ECO:0007669"/>
    <property type="project" value="UniProtKB-KW"/>
</dbReference>
<organism evidence="22 23">
    <name type="scientific">Candidatus Portnoybacteria bacterium CG09_land_8_20_14_0_10_44_13</name>
    <dbReference type="NCBI Taxonomy" id="1974811"/>
    <lineage>
        <taxon>Bacteria</taxon>
        <taxon>Candidatus Portnoyibacteriota</taxon>
    </lineage>
</organism>
<evidence type="ECO:0000313" key="22">
    <source>
        <dbReference type="EMBL" id="PIS17002.1"/>
    </source>
</evidence>
<dbReference type="GO" id="GO:0043590">
    <property type="term" value="C:bacterial nucleoid"/>
    <property type="evidence" value="ECO:0007669"/>
    <property type="project" value="TreeGrafter"/>
</dbReference>